<comment type="similarity">
    <text evidence="6">Belongs to the ABC-2 integral membrane protein family.</text>
</comment>
<evidence type="ECO:0000256" key="3">
    <source>
        <dbReference type="ARBA" id="ARBA00022989"/>
    </source>
</evidence>
<keyword evidence="2 6" id="KW-0812">Transmembrane</keyword>
<keyword evidence="10" id="KW-1185">Reference proteome</keyword>
<dbReference type="PANTHER" id="PTHR43229:SF2">
    <property type="entry name" value="NODULATION PROTEIN J"/>
    <property type="match status" value="1"/>
</dbReference>
<feature type="region of interest" description="Disordered" evidence="7">
    <location>
        <begin position="1"/>
        <end position="28"/>
    </location>
</feature>
<feature type="compositionally biased region" description="Low complexity" evidence="7">
    <location>
        <begin position="1"/>
        <end position="11"/>
    </location>
</feature>
<organism evidence="9 10">
    <name type="scientific">Kitasatospora kazusensis</name>
    <dbReference type="NCBI Taxonomy" id="407974"/>
    <lineage>
        <taxon>Bacteria</taxon>
        <taxon>Bacillati</taxon>
        <taxon>Actinomycetota</taxon>
        <taxon>Actinomycetes</taxon>
        <taxon>Kitasatosporales</taxon>
        <taxon>Streptomycetaceae</taxon>
        <taxon>Kitasatospora</taxon>
    </lineage>
</organism>
<keyword evidence="3 6" id="KW-1133">Transmembrane helix</keyword>
<dbReference type="PRINTS" id="PR00164">
    <property type="entry name" value="ABC2TRNSPORT"/>
</dbReference>
<dbReference type="PROSITE" id="PS51012">
    <property type="entry name" value="ABC_TM2"/>
    <property type="match status" value="1"/>
</dbReference>
<dbReference type="InterPro" id="IPR000412">
    <property type="entry name" value="ABC_2_transport"/>
</dbReference>
<name>A0ABP5LN20_9ACTN</name>
<keyword evidence="6" id="KW-0813">Transport</keyword>
<evidence type="ECO:0000259" key="8">
    <source>
        <dbReference type="PROSITE" id="PS51012"/>
    </source>
</evidence>
<feature type="domain" description="ABC transmembrane type-2" evidence="8">
    <location>
        <begin position="52"/>
        <end position="279"/>
    </location>
</feature>
<feature type="transmembrane region" description="Helical" evidence="6">
    <location>
        <begin position="255"/>
        <end position="276"/>
    </location>
</feature>
<feature type="transmembrane region" description="Helical" evidence="6">
    <location>
        <begin position="140"/>
        <end position="164"/>
    </location>
</feature>
<dbReference type="Proteomes" id="UP001422759">
    <property type="component" value="Unassembled WGS sequence"/>
</dbReference>
<evidence type="ECO:0000256" key="2">
    <source>
        <dbReference type="ARBA" id="ARBA00022692"/>
    </source>
</evidence>
<gene>
    <name evidence="9" type="ORF">GCM10009760_37770</name>
</gene>
<evidence type="ECO:0000313" key="10">
    <source>
        <dbReference type="Proteomes" id="UP001422759"/>
    </source>
</evidence>
<dbReference type="InterPro" id="IPR051784">
    <property type="entry name" value="Nod_factor_ABC_transporter"/>
</dbReference>
<comment type="caution">
    <text evidence="6">Lacks conserved residue(s) required for the propagation of feature annotation.</text>
</comment>
<sequence>MLDTASTASTPPAAPAAPAPPTPWQPAPQTSWQAARCVLGNLWIRHRVTWRSTFISSVLQPTLYLLALGLTLGAHIRPGPNTWGQPYAVYLVPGILVTRAVQNAVGESTYPLLDGFRWTRTYWAAVSSPLEPVDLLNGQVLWVAVQVLESAVAFLVIAAVFGVVTGPGVVLSLFFAMLTGLAVAVPVMAFVASLEREGPWFTVLSRFVILPMTLAAGTYFPVSQLPGWLQPVAWVTPVWHGNELAREAAFGGLNVATLSVHTGYLLLFLAAGYAMARRRFTRRLRF</sequence>
<evidence type="ECO:0000256" key="6">
    <source>
        <dbReference type="RuleBase" id="RU361157"/>
    </source>
</evidence>
<keyword evidence="6" id="KW-1003">Cell membrane</keyword>
<keyword evidence="5" id="KW-0046">Antibiotic resistance</keyword>
<feature type="transmembrane region" description="Helical" evidence="6">
    <location>
        <begin position="170"/>
        <end position="191"/>
    </location>
</feature>
<proteinExistence type="inferred from homology"/>
<dbReference type="PANTHER" id="PTHR43229">
    <property type="entry name" value="NODULATION PROTEIN J"/>
    <property type="match status" value="1"/>
</dbReference>
<feature type="compositionally biased region" description="Pro residues" evidence="7">
    <location>
        <begin position="12"/>
        <end position="26"/>
    </location>
</feature>
<evidence type="ECO:0000256" key="7">
    <source>
        <dbReference type="SAM" id="MobiDB-lite"/>
    </source>
</evidence>
<dbReference type="InterPro" id="IPR047817">
    <property type="entry name" value="ABC2_TM_bact-type"/>
</dbReference>
<dbReference type="EMBL" id="BAAANT010000021">
    <property type="protein sequence ID" value="GAA2147203.1"/>
    <property type="molecule type" value="Genomic_DNA"/>
</dbReference>
<evidence type="ECO:0000256" key="1">
    <source>
        <dbReference type="ARBA" id="ARBA00004141"/>
    </source>
</evidence>
<reference evidence="10" key="1">
    <citation type="journal article" date="2019" name="Int. J. Syst. Evol. Microbiol.">
        <title>The Global Catalogue of Microorganisms (GCM) 10K type strain sequencing project: providing services to taxonomists for standard genome sequencing and annotation.</title>
        <authorList>
            <consortium name="The Broad Institute Genomics Platform"/>
            <consortium name="The Broad Institute Genome Sequencing Center for Infectious Disease"/>
            <person name="Wu L."/>
            <person name="Ma J."/>
        </authorList>
    </citation>
    <scope>NUCLEOTIDE SEQUENCE [LARGE SCALE GENOMIC DNA]</scope>
    <source>
        <strain evidence="10">JCM 14560</strain>
    </source>
</reference>
<evidence type="ECO:0000256" key="5">
    <source>
        <dbReference type="ARBA" id="ARBA00023251"/>
    </source>
</evidence>
<comment type="caution">
    <text evidence="9">The sequence shown here is derived from an EMBL/GenBank/DDBJ whole genome shotgun (WGS) entry which is preliminary data.</text>
</comment>
<evidence type="ECO:0000313" key="9">
    <source>
        <dbReference type="EMBL" id="GAA2147203.1"/>
    </source>
</evidence>
<dbReference type="Pfam" id="PF01061">
    <property type="entry name" value="ABC2_membrane"/>
    <property type="match status" value="1"/>
</dbReference>
<keyword evidence="4 6" id="KW-0472">Membrane</keyword>
<dbReference type="InterPro" id="IPR013525">
    <property type="entry name" value="ABC2_TM"/>
</dbReference>
<evidence type="ECO:0000256" key="4">
    <source>
        <dbReference type="ARBA" id="ARBA00023136"/>
    </source>
</evidence>
<dbReference type="PIRSF" id="PIRSF006648">
    <property type="entry name" value="DrrB"/>
    <property type="match status" value="1"/>
</dbReference>
<accession>A0ABP5LN20</accession>
<protein>
    <recommendedName>
        <fullName evidence="6">Transport permease protein</fullName>
    </recommendedName>
</protein>
<comment type="subcellular location">
    <subcellularLocation>
        <location evidence="6">Cell membrane</location>
        <topology evidence="6">Multi-pass membrane protein</topology>
    </subcellularLocation>
    <subcellularLocation>
        <location evidence="1">Membrane</location>
        <topology evidence="1">Multi-pass membrane protein</topology>
    </subcellularLocation>
</comment>